<dbReference type="AlphaFoldDB" id="A0A9N9UVY8"/>
<keyword evidence="2" id="KW-1185">Reference proteome</keyword>
<organism evidence="1 2">
    <name type="scientific">Clonostachys byssicola</name>
    <dbReference type="NCBI Taxonomy" id="160290"/>
    <lineage>
        <taxon>Eukaryota</taxon>
        <taxon>Fungi</taxon>
        <taxon>Dikarya</taxon>
        <taxon>Ascomycota</taxon>
        <taxon>Pezizomycotina</taxon>
        <taxon>Sordariomycetes</taxon>
        <taxon>Hypocreomycetidae</taxon>
        <taxon>Hypocreales</taxon>
        <taxon>Bionectriaceae</taxon>
        <taxon>Clonostachys</taxon>
    </lineage>
</organism>
<comment type="caution">
    <text evidence="1">The sequence shown here is derived from an EMBL/GenBank/DDBJ whole genome shotgun (WGS) entry which is preliminary data.</text>
</comment>
<dbReference type="EMBL" id="CABFNO020001553">
    <property type="protein sequence ID" value="CAG9998855.1"/>
    <property type="molecule type" value="Genomic_DNA"/>
</dbReference>
<name>A0A9N9UVY8_9HYPO</name>
<gene>
    <name evidence="1" type="ORF">CBYS24578_00002149</name>
</gene>
<sequence>MHLAERLETFRKRKVAKLVLIVSIAPGQDHVIAKGHILQSNIIITRLQLGAVHLASDMIHDGGYLVVLFRQHFALPVEDLLEPEGEYEVGRIVKGLSCMIPCTAANEGSLCSEAPRAIFIPVTMKTGSLYWHAIIRDLTL</sequence>
<dbReference type="Proteomes" id="UP000754883">
    <property type="component" value="Unassembled WGS sequence"/>
</dbReference>
<accession>A0A9N9UVY8</accession>
<evidence type="ECO:0000313" key="2">
    <source>
        <dbReference type="Proteomes" id="UP000754883"/>
    </source>
</evidence>
<evidence type="ECO:0000313" key="1">
    <source>
        <dbReference type="EMBL" id="CAG9998855.1"/>
    </source>
</evidence>
<protein>
    <submittedName>
        <fullName evidence="1">Uncharacterized protein</fullName>
    </submittedName>
</protein>
<proteinExistence type="predicted"/>
<reference evidence="1" key="1">
    <citation type="submission" date="2021-10" db="EMBL/GenBank/DDBJ databases">
        <authorList>
            <person name="Piombo E."/>
        </authorList>
    </citation>
    <scope>NUCLEOTIDE SEQUENCE</scope>
</reference>